<dbReference type="GO" id="GO:0008234">
    <property type="term" value="F:cysteine-type peptidase activity"/>
    <property type="evidence" value="ECO:0007669"/>
    <property type="project" value="UniProtKB-KW"/>
</dbReference>
<dbReference type="InterPro" id="IPR052062">
    <property type="entry name" value="Murein_DD/LD_carboxypeptidase"/>
</dbReference>
<dbReference type="SMART" id="SM00257">
    <property type="entry name" value="LysM"/>
    <property type="match status" value="2"/>
</dbReference>
<evidence type="ECO:0000256" key="6">
    <source>
        <dbReference type="ARBA" id="ARBA00022807"/>
    </source>
</evidence>
<organism evidence="10 11">
    <name type="scientific">Thermus thermophilus JL-18</name>
    <dbReference type="NCBI Taxonomy" id="798128"/>
    <lineage>
        <taxon>Bacteria</taxon>
        <taxon>Thermotogati</taxon>
        <taxon>Deinococcota</taxon>
        <taxon>Deinococci</taxon>
        <taxon>Thermales</taxon>
        <taxon>Thermaceae</taxon>
        <taxon>Thermus</taxon>
    </lineage>
</organism>
<evidence type="ECO:0000256" key="7">
    <source>
        <dbReference type="SAM" id="SignalP"/>
    </source>
</evidence>
<dbReference type="PROSITE" id="PS51782">
    <property type="entry name" value="LYSM"/>
    <property type="match status" value="2"/>
</dbReference>
<feature type="domain" description="LysM" evidence="8">
    <location>
        <begin position="65"/>
        <end position="108"/>
    </location>
</feature>
<dbReference type="KEGG" id="ttl:TtJL18_0125"/>
<keyword evidence="2" id="KW-0645">Protease</keyword>
<evidence type="ECO:0000256" key="2">
    <source>
        <dbReference type="ARBA" id="ARBA00022670"/>
    </source>
</evidence>
<proteinExistence type="inferred from homology"/>
<keyword evidence="6" id="KW-0788">Thiol protease</keyword>
<keyword evidence="3 7" id="KW-0732">Signal</keyword>
<dbReference type="Gene3D" id="3.10.350.10">
    <property type="entry name" value="LysM domain"/>
    <property type="match status" value="2"/>
</dbReference>
<dbReference type="RefSeq" id="WP_014628899.1">
    <property type="nucleotide sequence ID" value="NC_017587.1"/>
</dbReference>
<name>H9ZNY6_THETH</name>
<keyword evidence="5 10" id="KW-0378">Hydrolase</keyword>
<dbReference type="InterPro" id="IPR018392">
    <property type="entry name" value="LysM"/>
</dbReference>
<dbReference type="STRING" id="798128.TtJL18_0125"/>
<dbReference type="InterPro" id="IPR000064">
    <property type="entry name" value="NLP_P60_dom"/>
</dbReference>
<dbReference type="AlphaFoldDB" id="H9ZNY6"/>
<dbReference type="PATRIC" id="fig|798128.4.peg.121"/>
<gene>
    <name evidence="10" type="ORF">TtJL18_0125</name>
</gene>
<evidence type="ECO:0000313" key="11">
    <source>
        <dbReference type="Proteomes" id="UP000007388"/>
    </source>
</evidence>
<dbReference type="Pfam" id="PF00877">
    <property type="entry name" value="NLPC_P60"/>
    <property type="match status" value="1"/>
</dbReference>
<dbReference type="Gene3D" id="3.90.1720.10">
    <property type="entry name" value="endopeptidase domain like (from Nostoc punctiforme)"/>
    <property type="match status" value="1"/>
</dbReference>
<evidence type="ECO:0000256" key="1">
    <source>
        <dbReference type="ARBA" id="ARBA00007074"/>
    </source>
</evidence>
<evidence type="ECO:0000256" key="4">
    <source>
        <dbReference type="ARBA" id="ARBA00022737"/>
    </source>
</evidence>
<dbReference type="HOGENOM" id="CLU_016043_1_1_0"/>
<dbReference type="PROSITE" id="PS51935">
    <property type="entry name" value="NLPC_P60"/>
    <property type="match status" value="1"/>
</dbReference>
<dbReference type="PANTHER" id="PTHR47360:SF1">
    <property type="entry name" value="ENDOPEPTIDASE NLPC-RELATED"/>
    <property type="match status" value="1"/>
</dbReference>
<dbReference type="Proteomes" id="UP000007388">
    <property type="component" value="Chromosome"/>
</dbReference>
<dbReference type="CDD" id="cd00118">
    <property type="entry name" value="LysM"/>
    <property type="match status" value="2"/>
</dbReference>
<protein>
    <submittedName>
        <fullName evidence="10">Cell wall-associated hydrolase, invasion-associated protein</fullName>
    </submittedName>
</protein>
<sequence>MRRAFLLAFLGLALAQATYTVAPGDTLYSIARRHGTTVEALMRLNGLESFLLQPGQVLKLPSRERTHVVAPGDTLFSLARRYGTTVEALMRLNGLSSPEIKVGQVLRLPEEGEAPPPPPPEPEALDPESPLLRAVLRYLGVPYKYGANSPLALDCSAFVAQVYAELGVALPRTTKEQYQAFPPVEAPRPGDLVFFSFGGKEVDHVGIYLGRGVFAHASSYGSRVVIESLEAPFYRKVYRGARRVMASPEPPPAPSATP</sequence>
<dbReference type="PANTHER" id="PTHR47360">
    <property type="entry name" value="MUREIN DD-ENDOPEPTIDASE MEPS/MUREIN LD-CARBOXYPEPTIDASE"/>
    <property type="match status" value="1"/>
</dbReference>
<keyword evidence="4" id="KW-0677">Repeat</keyword>
<comment type="similarity">
    <text evidence="1">Belongs to the peptidase C40 family.</text>
</comment>
<feature type="chain" id="PRO_5003623930" evidence="7">
    <location>
        <begin position="23"/>
        <end position="258"/>
    </location>
</feature>
<evidence type="ECO:0000256" key="3">
    <source>
        <dbReference type="ARBA" id="ARBA00022729"/>
    </source>
</evidence>
<feature type="domain" description="LysM" evidence="8">
    <location>
        <begin position="17"/>
        <end position="60"/>
    </location>
</feature>
<evidence type="ECO:0000259" key="9">
    <source>
        <dbReference type="PROSITE" id="PS51935"/>
    </source>
</evidence>
<evidence type="ECO:0000313" key="10">
    <source>
        <dbReference type="EMBL" id="AFH38046.1"/>
    </source>
</evidence>
<dbReference type="InterPro" id="IPR036779">
    <property type="entry name" value="LysM_dom_sf"/>
</dbReference>
<dbReference type="Pfam" id="PF01476">
    <property type="entry name" value="LysM"/>
    <property type="match status" value="2"/>
</dbReference>
<feature type="signal peptide" evidence="7">
    <location>
        <begin position="1"/>
        <end position="22"/>
    </location>
</feature>
<evidence type="ECO:0000259" key="8">
    <source>
        <dbReference type="PROSITE" id="PS51782"/>
    </source>
</evidence>
<feature type="domain" description="NlpC/P60" evidence="9">
    <location>
        <begin position="125"/>
        <end position="245"/>
    </location>
</feature>
<evidence type="ECO:0000256" key="5">
    <source>
        <dbReference type="ARBA" id="ARBA00022801"/>
    </source>
</evidence>
<dbReference type="MEROPS" id="C40.004"/>
<dbReference type="SUPFAM" id="SSF54001">
    <property type="entry name" value="Cysteine proteinases"/>
    <property type="match status" value="1"/>
</dbReference>
<dbReference type="EMBL" id="CP003252">
    <property type="protein sequence ID" value="AFH38046.1"/>
    <property type="molecule type" value="Genomic_DNA"/>
</dbReference>
<dbReference type="SUPFAM" id="SSF54106">
    <property type="entry name" value="LysM domain"/>
    <property type="match status" value="2"/>
</dbReference>
<dbReference type="InterPro" id="IPR038765">
    <property type="entry name" value="Papain-like_cys_pep_sf"/>
</dbReference>
<reference evidence="10 11" key="1">
    <citation type="journal article" date="2013" name="Genome Announc.">
        <title>Whole Genome Sequencing of Thermus oshimai JL-2 and Thermus thermophilus JL-18, Incomplete Denitrifiers from the United States Great Basin.</title>
        <authorList>
            <person name="Murugapiran S.K."/>
            <person name="Huntemann M."/>
            <person name="Wei C.L."/>
            <person name="Han J."/>
            <person name="Detter J.C."/>
            <person name="Han C.S."/>
            <person name="Erkkila T.H."/>
            <person name="Teshima H."/>
            <person name="Chen A."/>
            <person name="Kyrpides N."/>
            <person name="Mavrommatis K."/>
            <person name="Markowitz V."/>
            <person name="Szeto E."/>
            <person name="Ivanova N."/>
            <person name="Pagani I."/>
            <person name="Lam J."/>
            <person name="McDonald A.I."/>
            <person name="Dodsworth J.A."/>
            <person name="Pati A."/>
            <person name="Goodwin L."/>
            <person name="Peters L."/>
            <person name="Pitluck S."/>
            <person name="Woyke T."/>
            <person name="Hedlund B.P."/>
        </authorList>
    </citation>
    <scope>NUCLEOTIDE SEQUENCE [LARGE SCALE GENOMIC DNA]</scope>
    <source>
        <strain evidence="10 11">JL-18</strain>
    </source>
</reference>
<dbReference type="GO" id="GO:0006508">
    <property type="term" value="P:proteolysis"/>
    <property type="evidence" value="ECO:0007669"/>
    <property type="project" value="UniProtKB-KW"/>
</dbReference>
<accession>H9ZNY6</accession>